<gene>
    <name evidence="1" type="ORF">TCM_012585</name>
</gene>
<proteinExistence type="predicted"/>
<dbReference type="Gramene" id="EOY21203">
    <property type="protein sequence ID" value="EOY21203"/>
    <property type="gene ID" value="TCM_012585"/>
</dbReference>
<dbReference type="EMBL" id="CM001881">
    <property type="protein sequence ID" value="EOY21203.1"/>
    <property type="molecule type" value="Genomic_DNA"/>
</dbReference>
<sequence length="113" mass="12928">MARISDVKIFNRLGGLGQMPRPRHLRISGNKCLSGRLGVVMGSMGVPGRDSLWYIVSFIDAFTTIAHPREEKLNAEDYLNWEQLEPVYDEYDEEMEEIDVHHAQVGYASIILY</sequence>
<dbReference type="InParanoid" id="A0A061FVX0"/>
<dbReference type="Proteomes" id="UP000026915">
    <property type="component" value="Chromosome 3"/>
</dbReference>
<protein>
    <submittedName>
        <fullName evidence="1">Uncharacterized protein</fullName>
    </submittedName>
</protein>
<keyword evidence="2" id="KW-1185">Reference proteome</keyword>
<name>A0A061FVX0_THECC</name>
<reference evidence="1 2" key="1">
    <citation type="journal article" date="2013" name="Genome Biol.">
        <title>The genome sequence of the most widely cultivated cacao type and its use to identify candidate genes regulating pod color.</title>
        <authorList>
            <person name="Motamayor J.C."/>
            <person name="Mockaitis K."/>
            <person name="Schmutz J."/>
            <person name="Haiminen N."/>
            <person name="Iii D.L."/>
            <person name="Cornejo O."/>
            <person name="Findley S.D."/>
            <person name="Zheng P."/>
            <person name="Utro F."/>
            <person name="Royaert S."/>
            <person name="Saski C."/>
            <person name="Jenkins J."/>
            <person name="Podicheti R."/>
            <person name="Zhao M."/>
            <person name="Scheffler B.E."/>
            <person name="Stack J.C."/>
            <person name="Feltus F.A."/>
            <person name="Mustiga G.M."/>
            <person name="Amores F."/>
            <person name="Phillips W."/>
            <person name="Marelli J.P."/>
            <person name="May G.D."/>
            <person name="Shapiro H."/>
            <person name="Ma J."/>
            <person name="Bustamante C.D."/>
            <person name="Schnell R.J."/>
            <person name="Main D."/>
            <person name="Gilbert D."/>
            <person name="Parida L."/>
            <person name="Kuhn D.N."/>
        </authorList>
    </citation>
    <scope>NUCLEOTIDE SEQUENCE [LARGE SCALE GENOMIC DNA]</scope>
    <source>
        <strain evidence="2">cv. Matina 1-6</strain>
    </source>
</reference>
<dbReference type="HOGENOM" id="CLU_2138062_0_0_1"/>
<evidence type="ECO:0000313" key="2">
    <source>
        <dbReference type="Proteomes" id="UP000026915"/>
    </source>
</evidence>
<accession>A0A061FVX0</accession>
<evidence type="ECO:0000313" key="1">
    <source>
        <dbReference type="EMBL" id="EOY21203.1"/>
    </source>
</evidence>
<dbReference type="AlphaFoldDB" id="A0A061FVX0"/>
<organism evidence="1 2">
    <name type="scientific">Theobroma cacao</name>
    <name type="common">Cacao</name>
    <name type="synonym">Cocoa</name>
    <dbReference type="NCBI Taxonomy" id="3641"/>
    <lineage>
        <taxon>Eukaryota</taxon>
        <taxon>Viridiplantae</taxon>
        <taxon>Streptophyta</taxon>
        <taxon>Embryophyta</taxon>
        <taxon>Tracheophyta</taxon>
        <taxon>Spermatophyta</taxon>
        <taxon>Magnoliopsida</taxon>
        <taxon>eudicotyledons</taxon>
        <taxon>Gunneridae</taxon>
        <taxon>Pentapetalae</taxon>
        <taxon>rosids</taxon>
        <taxon>malvids</taxon>
        <taxon>Malvales</taxon>
        <taxon>Malvaceae</taxon>
        <taxon>Byttnerioideae</taxon>
        <taxon>Theobroma</taxon>
    </lineage>
</organism>